<comment type="caution">
    <text evidence="2">The sequence shown here is derived from an EMBL/GenBank/DDBJ whole genome shotgun (WGS) entry which is preliminary data.</text>
</comment>
<feature type="region of interest" description="Disordered" evidence="1">
    <location>
        <begin position="411"/>
        <end position="443"/>
    </location>
</feature>
<reference evidence="2" key="2">
    <citation type="submission" date="2020-02" db="EMBL/GenBank/DDBJ databases">
        <authorList>
            <person name="Studholme D.J."/>
        </authorList>
    </citation>
    <scope>NUCLEOTIDE SEQUENCE</scope>
    <source>
        <strain evidence="2">00238/432</strain>
    </source>
</reference>
<accession>A0A8J4WA49</accession>
<proteinExistence type="predicted"/>
<protein>
    <submittedName>
        <fullName evidence="2">Uncharacterized protein</fullName>
    </submittedName>
</protein>
<organism evidence="2 3">
    <name type="scientific">Phytophthora kernoviae 00238/432</name>
    <dbReference type="NCBI Taxonomy" id="1284355"/>
    <lineage>
        <taxon>Eukaryota</taxon>
        <taxon>Sar</taxon>
        <taxon>Stramenopiles</taxon>
        <taxon>Oomycota</taxon>
        <taxon>Peronosporomycetes</taxon>
        <taxon>Peronosporales</taxon>
        <taxon>Peronosporaceae</taxon>
        <taxon>Phytophthora</taxon>
    </lineage>
</organism>
<sequence length="443" mass="50939">MDSTPLIVYAEHTVTGERYLLIDSAKHGYDAMLCETYPEEDLNNRPLRPYLDVEGEDIFEVQLTAFYNVPWDEEFGEDVDEDGTYELITGESMDFEQDTPVTQEQLKECISIGSSVDGDFLAIHSDVKGLLWLPRHDESMILWTCSEADFGETLDRIYCGYYHQDKPLAPAYFEPWNELRNHTFYHLANVERKDSMKALAELCKSKFKEIALFYEEMHGTEEQGQVSLLQPDLAEIEEYELEDTQIDMGHAAVSRDGRWIAYGSQLETIDGNESKEDWPVVDENARVYAAVAIDAGMSKLAVGTFGGMLHILDLNSQEMDEYGIGTGTIRELERYVLWRGEDPVRCIKKYDGRGNLRQVHQVHQDHQNPHVLHHVDRPDSRLQGMGREDRQGNRHAILGLRWEREVETERWVNRGMDKDKDKDKDRDRVAVDNKGKGNPQLSG</sequence>
<reference evidence="2" key="1">
    <citation type="journal article" date="2015" name="Genom Data">
        <title>Draft genome sequences of Phytophthora kernoviae and Phytophthora ramorum lineage EU2 from Scotland.</title>
        <authorList>
            <person name="Sambles C."/>
            <person name="Schlenzig A."/>
            <person name="O'Neill P."/>
            <person name="Grant M."/>
            <person name="Studholme D.J."/>
        </authorList>
    </citation>
    <scope>NUCLEOTIDE SEQUENCE</scope>
    <source>
        <strain evidence="2">00238/432</strain>
    </source>
</reference>
<dbReference type="Proteomes" id="UP000702964">
    <property type="component" value="Unassembled WGS sequence"/>
</dbReference>
<dbReference type="AlphaFoldDB" id="A0A8J4WA49"/>
<dbReference type="EMBL" id="AOFI03000031">
    <property type="protein sequence ID" value="KAF4323840.1"/>
    <property type="molecule type" value="Genomic_DNA"/>
</dbReference>
<feature type="compositionally biased region" description="Basic and acidic residues" evidence="1">
    <location>
        <begin position="411"/>
        <end position="435"/>
    </location>
</feature>
<name>A0A8J4WA49_9STRA</name>
<evidence type="ECO:0000313" key="3">
    <source>
        <dbReference type="Proteomes" id="UP000702964"/>
    </source>
</evidence>
<gene>
    <name evidence="2" type="ORF">G195_003035</name>
</gene>
<evidence type="ECO:0000313" key="2">
    <source>
        <dbReference type="EMBL" id="KAF4323840.1"/>
    </source>
</evidence>
<evidence type="ECO:0000256" key="1">
    <source>
        <dbReference type="SAM" id="MobiDB-lite"/>
    </source>
</evidence>